<reference evidence="1 2" key="1">
    <citation type="journal article" date="2023" name="Hortic Res">
        <title>The complete reference genome for grapevine (Vitis vinifera L.) genetics and breeding.</title>
        <authorList>
            <person name="Shi X."/>
            <person name="Cao S."/>
            <person name="Wang X."/>
            <person name="Huang S."/>
            <person name="Wang Y."/>
            <person name="Liu Z."/>
            <person name="Liu W."/>
            <person name="Leng X."/>
            <person name="Peng Y."/>
            <person name="Wang N."/>
            <person name="Wang Y."/>
            <person name="Ma Z."/>
            <person name="Xu X."/>
            <person name="Zhang F."/>
            <person name="Xue H."/>
            <person name="Zhong H."/>
            <person name="Wang Y."/>
            <person name="Zhang K."/>
            <person name="Velt A."/>
            <person name="Avia K."/>
            <person name="Holtgrawe D."/>
            <person name="Grimplet J."/>
            <person name="Matus J.T."/>
            <person name="Ware D."/>
            <person name="Wu X."/>
            <person name="Wang H."/>
            <person name="Liu C."/>
            <person name="Fang Y."/>
            <person name="Rustenholz C."/>
            <person name="Cheng Z."/>
            <person name="Xiao H."/>
            <person name="Zhou Y."/>
        </authorList>
    </citation>
    <scope>NUCLEOTIDE SEQUENCE [LARGE SCALE GENOMIC DNA]</scope>
    <source>
        <strain evidence="2">cv. Pinot noir / PN40024</strain>
        <tissue evidence="1">Leaf</tissue>
    </source>
</reference>
<organism evidence="1 2">
    <name type="scientific">Vitis vinifera</name>
    <name type="common">Grape</name>
    <dbReference type="NCBI Taxonomy" id="29760"/>
    <lineage>
        <taxon>Eukaryota</taxon>
        <taxon>Viridiplantae</taxon>
        <taxon>Streptophyta</taxon>
        <taxon>Embryophyta</taxon>
        <taxon>Tracheophyta</taxon>
        <taxon>Spermatophyta</taxon>
        <taxon>Magnoliopsida</taxon>
        <taxon>eudicotyledons</taxon>
        <taxon>Gunneridae</taxon>
        <taxon>Pentapetalae</taxon>
        <taxon>rosids</taxon>
        <taxon>Vitales</taxon>
        <taxon>Vitaceae</taxon>
        <taxon>Viteae</taxon>
        <taxon>Vitis</taxon>
    </lineage>
</organism>
<name>A0ABY9C7H1_VITVI</name>
<keyword evidence="2" id="KW-1185">Reference proteome</keyword>
<dbReference type="Proteomes" id="UP001227230">
    <property type="component" value="Chromosome 7"/>
</dbReference>
<accession>A0ABY9C7H1</accession>
<protein>
    <submittedName>
        <fullName evidence="1">Uncharacterized protein</fullName>
    </submittedName>
</protein>
<sequence length="175" mass="19132">MVAMHGHAEVGAQGARWLLGDYVGCDILGRLLGDCVGCDRLERLLDDCVGCLKLGRMMANCVSYDRCMGLTLLEGGHASVDESGGCDSDDIFHADRDVWFHADRGRGSDQDVGNNKTVMIRMGVEVVTEVMEMMELRVLGACMLGVEMEPSAGVGWVPALHLGAWWVSRSKKKKW</sequence>
<evidence type="ECO:0000313" key="1">
    <source>
        <dbReference type="EMBL" id="WJZ90931.1"/>
    </source>
</evidence>
<evidence type="ECO:0000313" key="2">
    <source>
        <dbReference type="Proteomes" id="UP001227230"/>
    </source>
</evidence>
<proteinExistence type="predicted"/>
<dbReference type="EMBL" id="CP126654">
    <property type="protein sequence ID" value="WJZ90931.1"/>
    <property type="molecule type" value="Genomic_DNA"/>
</dbReference>
<gene>
    <name evidence="1" type="ORF">VitviT2T_010046</name>
</gene>